<keyword evidence="1" id="KW-0560">Oxidoreductase</keyword>
<protein>
    <submittedName>
        <fullName evidence="4">NAD(P)-dependent oxidoreductase</fullName>
    </submittedName>
</protein>
<evidence type="ECO:0000313" key="4">
    <source>
        <dbReference type="EMBL" id="WED66985.1"/>
    </source>
</evidence>
<dbReference type="SUPFAM" id="SSF51735">
    <property type="entry name" value="NAD(P)-binding Rossmann-fold domains"/>
    <property type="match status" value="1"/>
</dbReference>
<keyword evidence="5" id="KW-1185">Reference proteome</keyword>
<dbReference type="GO" id="GO:0051287">
    <property type="term" value="F:NAD binding"/>
    <property type="evidence" value="ECO:0007669"/>
    <property type="project" value="InterPro"/>
</dbReference>
<sequence>MPRPRSILVHLRPAQRAAFFTPAIEAEMAKLTDQFHLWTEPEVSAEVLAAKLAETEAEVLVCGWATPRLPEPLPAALKYVLYVSGSVKTLVSRDHLEQGAVVTNWGNSISRIVAEAALMHVFNTLRATAHWTLRMHVEKGWDEDAPPAGSLFGRNVGIYGFGFIARELVKLLRPFGVEIMTHAPGMPDDVLREFGVARAMDLNDLFAANSVVVNLAPLTAETRDSIGLEQLRLLDVGEVLVSVGRGPVINEDALLTVAAEGQVQFALDVFHQEPLPADSPLRGLTNVMLTPHRAGPTDDRMVDAGEFALANLRAYVNDEPLRAVVTPEIYDAAT</sequence>
<proteinExistence type="predicted"/>
<dbReference type="RefSeq" id="WP_330929700.1">
    <property type="nucleotide sequence ID" value="NZ_CP119075.1"/>
</dbReference>
<dbReference type="InterPro" id="IPR006140">
    <property type="entry name" value="D-isomer_DH_NAD-bd"/>
</dbReference>
<reference evidence="4" key="1">
    <citation type="submission" date="2023-03" db="EMBL/GenBank/DDBJ databases">
        <title>Lomoglobus Profundus gen. nov., sp. nov., a novel member of the phylum Verrucomicrobia, isolated from deep-marine sediment of South China Sea.</title>
        <authorList>
            <person name="Ahmad T."/>
            <person name="Ishaq S.E."/>
            <person name="Wang F."/>
        </authorList>
    </citation>
    <scope>NUCLEOTIDE SEQUENCE</scope>
    <source>
        <strain evidence="4">LMO-M01</strain>
    </source>
</reference>
<name>A0AAF0CS14_9BACT</name>
<dbReference type="Gene3D" id="3.40.50.720">
    <property type="entry name" value="NAD(P)-binding Rossmann-like Domain"/>
    <property type="match status" value="2"/>
</dbReference>
<evidence type="ECO:0000256" key="1">
    <source>
        <dbReference type="ARBA" id="ARBA00023002"/>
    </source>
</evidence>
<evidence type="ECO:0000256" key="2">
    <source>
        <dbReference type="ARBA" id="ARBA00023027"/>
    </source>
</evidence>
<dbReference type="InterPro" id="IPR050223">
    <property type="entry name" value="D-isomer_2-hydroxyacid_DH"/>
</dbReference>
<dbReference type="GO" id="GO:0005829">
    <property type="term" value="C:cytosol"/>
    <property type="evidence" value="ECO:0007669"/>
    <property type="project" value="TreeGrafter"/>
</dbReference>
<dbReference type="KEGG" id="slom:PXH66_08995"/>
<dbReference type="EMBL" id="CP119075">
    <property type="protein sequence ID" value="WED66985.1"/>
    <property type="molecule type" value="Genomic_DNA"/>
</dbReference>
<dbReference type="GO" id="GO:0016618">
    <property type="term" value="F:hydroxypyruvate reductase [NAD(P)H] activity"/>
    <property type="evidence" value="ECO:0007669"/>
    <property type="project" value="TreeGrafter"/>
</dbReference>
<gene>
    <name evidence="4" type="ORF">PXH66_08995</name>
</gene>
<evidence type="ECO:0000313" key="5">
    <source>
        <dbReference type="Proteomes" id="UP001218638"/>
    </source>
</evidence>
<dbReference type="GO" id="GO:0030267">
    <property type="term" value="F:glyoxylate reductase (NADPH) activity"/>
    <property type="evidence" value="ECO:0007669"/>
    <property type="project" value="TreeGrafter"/>
</dbReference>
<feature type="domain" description="D-isomer specific 2-hydroxyacid dehydrogenase NAD-binding" evidence="3">
    <location>
        <begin position="119"/>
        <end position="294"/>
    </location>
</feature>
<accession>A0AAF0CS14</accession>
<dbReference type="PANTHER" id="PTHR10996">
    <property type="entry name" value="2-HYDROXYACID DEHYDROGENASE-RELATED"/>
    <property type="match status" value="1"/>
</dbReference>
<dbReference type="Pfam" id="PF02826">
    <property type="entry name" value="2-Hacid_dh_C"/>
    <property type="match status" value="1"/>
</dbReference>
<dbReference type="InterPro" id="IPR036291">
    <property type="entry name" value="NAD(P)-bd_dom_sf"/>
</dbReference>
<keyword evidence="2" id="KW-0520">NAD</keyword>
<dbReference type="Proteomes" id="UP001218638">
    <property type="component" value="Chromosome"/>
</dbReference>
<dbReference type="PANTHER" id="PTHR10996:SF178">
    <property type="entry name" value="2-HYDROXYACID DEHYDROGENASE YGL185C-RELATED"/>
    <property type="match status" value="1"/>
</dbReference>
<evidence type="ECO:0000259" key="3">
    <source>
        <dbReference type="Pfam" id="PF02826"/>
    </source>
</evidence>
<organism evidence="4 5">
    <name type="scientific">Synoicihabitans lomoniglobus</name>
    <dbReference type="NCBI Taxonomy" id="2909285"/>
    <lineage>
        <taxon>Bacteria</taxon>
        <taxon>Pseudomonadati</taxon>
        <taxon>Verrucomicrobiota</taxon>
        <taxon>Opitutia</taxon>
        <taxon>Opitutales</taxon>
        <taxon>Opitutaceae</taxon>
        <taxon>Synoicihabitans</taxon>
    </lineage>
</organism>
<dbReference type="AlphaFoldDB" id="A0AAF0CS14"/>